<reference evidence="2 3" key="1">
    <citation type="submission" date="2019-05" db="EMBL/GenBank/DDBJ databases">
        <title>Polaribacter aestuariivivens sp. nov., isolated from a tidal flat.</title>
        <authorList>
            <person name="Yoon J.-H."/>
        </authorList>
    </citation>
    <scope>NUCLEOTIDE SEQUENCE [LARGE SCALE GENOMIC DNA]</scope>
    <source>
        <strain evidence="2 3">DBTF-3</strain>
    </source>
</reference>
<dbReference type="Pfam" id="PF21553">
    <property type="entry name" value="Formyl_trans_C_2"/>
    <property type="match status" value="1"/>
</dbReference>
<dbReference type="InterPro" id="IPR011034">
    <property type="entry name" value="Formyl_transferase-like_C_sf"/>
</dbReference>
<dbReference type="OrthoDB" id="9802815at2"/>
<gene>
    <name evidence="2" type="ORF">FDT66_12265</name>
</gene>
<dbReference type="EMBL" id="VANR01000006">
    <property type="protein sequence ID" value="TMM29155.1"/>
    <property type="molecule type" value="Genomic_DNA"/>
</dbReference>
<dbReference type="Gene3D" id="3.40.50.170">
    <property type="entry name" value="Formyl transferase, N-terminal domain"/>
    <property type="match status" value="1"/>
</dbReference>
<dbReference type="InterPro" id="IPR049355">
    <property type="entry name" value="Formyl_trans-like_C"/>
</dbReference>
<evidence type="ECO:0000313" key="3">
    <source>
        <dbReference type="Proteomes" id="UP000307140"/>
    </source>
</evidence>
<protein>
    <submittedName>
        <fullName evidence="2">Methionyl-tRNA formyltransferase</fullName>
    </submittedName>
</protein>
<proteinExistence type="predicted"/>
<accession>A0A5S3N1L6</accession>
<keyword evidence="2" id="KW-0808">Transferase</keyword>
<dbReference type="SUPFAM" id="SSF50486">
    <property type="entry name" value="FMT C-terminal domain-like"/>
    <property type="match status" value="1"/>
</dbReference>
<dbReference type="InterPro" id="IPR036477">
    <property type="entry name" value="Formyl_transf_N_sf"/>
</dbReference>
<dbReference type="CDD" id="cd08821">
    <property type="entry name" value="FMT_core_like_1"/>
    <property type="match status" value="1"/>
</dbReference>
<dbReference type="GO" id="GO:0016740">
    <property type="term" value="F:transferase activity"/>
    <property type="evidence" value="ECO:0007669"/>
    <property type="project" value="UniProtKB-KW"/>
</dbReference>
<name>A0A5S3N1L6_9FLAO</name>
<comment type="caution">
    <text evidence="2">The sequence shown here is derived from an EMBL/GenBank/DDBJ whole genome shotgun (WGS) entry which is preliminary data.</text>
</comment>
<dbReference type="RefSeq" id="WP_138536959.1">
    <property type="nucleotide sequence ID" value="NZ_VANR01000006.1"/>
</dbReference>
<dbReference type="SUPFAM" id="SSF53328">
    <property type="entry name" value="Formyltransferase"/>
    <property type="match status" value="1"/>
</dbReference>
<dbReference type="AlphaFoldDB" id="A0A5S3N1L6"/>
<feature type="domain" description="Methionyl-tRNA formyltransferase-like C-terminal" evidence="1">
    <location>
        <begin position="166"/>
        <end position="224"/>
    </location>
</feature>
<evidence type="ECO:0000313" key="2">
    <source>
        <dbReference type="EMBL" id="TMM29155.1"/>
    </source>
</evidence>
<dbReference type="Gene3D" id="3.10.25.20">
    <property type="match status" value="1"/>
</dbReference>
<keyword evidence="3" id="KW-1185">Reference proteome</keyword>
<dbReference type="Proteomes" id="UP000307140">
    <property type="component" value="Unassembled WGS sequence"/>
</dbReference>
<sequence length="227" mass="26520">MNNYLILSHKPWNISLADKMKAHFSNDNWFFIDNKNDFNSEKLQQINPDYIFIPHWSYIIKEEIYENYNCIVFHMTDLPFGRGGSPLQNLIAKKIKETKISAIKVVKKIDGGPIYLKEKLNLFGTAEEIFLRANDVICNMIVKIINQNMTPVAQTGEPVIFKRRTPEMSKINKEIKDVNTLYDHIRMLDADGYPKAYIETDFFKFEFTRASLKSNETIISDVRIVKK</sequence>
<evidence type="ECO:0000259" key="1">
    <source>
        <dbReference type="Pfam" id="PF21553"/>
    </source>
</evidence>
<organism evidence="2 3">
    <name type="scientific">Polaribacter aestuariivivens</name>
    <dbReference type="NCBI Taxonomy" id="2304626"/>
    <lineage>
        <taxon>Bacteria</taxon>
        <taxon>Pseudomonadati</taxon>
        <taxon>Bacteroidota</taxon>
        <taxon>Flavobacteriia</taxon>
        <taxon>Flavobacteriales</taxon>
        <taxon>Flavobacteriaceae</taxon>
    </lineage>
</organism>